<feature type="region of interest" description="Disordered" evidence="1">
    <location>
        <begin position="1"/>
        <end position="21"/>
    </location>
</feature>
<accession>A0A1I2HK68</accession>
<dbReference type="Proteomes" id="UP000199400">
    <property type="component" value="Unassembled WGS sequence"/>
</dbReference>
<name>A0A1I2HK68_9BACT</name>
<gene>
    <name evidence="2" type="ORF">SAMN02745121_08008</name>
</gene>
<sequence length="69" mass="7590">MLRRSVGEAARRTSSGRADRGTVADIRIVDPDQADGLLARIDRAAIARAGKIFNVPRSQSGRRSTARWR</sequence>
<evidence type="ECO:0000256" key="1">
    <source>
        <dbReference type="SAM" id="MobiDB-lite"/>
    </source>
</evidence>
<dbReference type="RefSeq" id="WP_170135318.1">
    <property type="nucleotide sequence ID" value="NZ_FOMX01000043.1"/>
</dbReference>
<dbReference type="AlphaFoldDB" id="A0A1I2HK68"/>
<evidence type="ECO:0000313" key="3">
    <source>
        <dbReference type="Proteomes" id="UP000199400"/>
    </source>
</evidence>
<organism evidence="2 3">
    <name type="scientific">Nannocystis exedens</name>
    <dbReference type="NCBI Taxonomy" id="54"/>
    <lineage>
        <taxon>Bacteria</taxon>
        <taxon>Pseudomonadati</taxon>
        <taxon>Myxococcota</taxon>
        <taxon>Polyangia</taxon>
        <taxon>Nannocystales</taxon>
        <taxon>Nannocystaceae</taxon>
        <taxon>Nannocystis</taxon>
    </lineage>
</organism>
<keyword evidence="3" id="KW-1185">Reference proteome</keyword>
<dbReference type="EMBL" id="FOMX01000043">
    <property type="protein sequence ID" value="SFF29823.1"/>
    <property type="molecule type" value="Genomic_DNA"/>
</dbReference>
<proteinExistence type="predicted"/>
<reference evidence="3" key="1">
    <citation type="submission" date="2016-10" db="EMBL/GenBank/DDBJ databases">
        <authorList>
            <person name="Varghese N."/>
            <person name="Submissions S."/>
        </authorList>
    </citation>
    <scope>NUCLEOTIDE SEQUENCE [LARGE SCALE GENOMIC DNA]</scope>
    <source>
        <strain evidence="3">ATCC 25963</strain>
    </source>
</reference>
<protein>
    <submittedName>
        <fullName evidence="2">Uncharacterized protein</fullName>
    </submittedName>
</protein>
<evidence type="ECO:0000313" key="2">
    <source>
        <dbReference type="EMBL" id="SFF29823.1"/>
    </source>
</evidence>